<evidence type="ECO:0000256" key="1">
    <source>
        <dbReference type="SAM" id="Phobius"/>
    </source>
</evidence>
<organism evidence="2 3">
    <name type="scientific">Pseudohalocynthiibacter aestuariivivens</name>
    <dbReference type="NCBI Taxonomy" id="1591409"/>
    <lineage>
        <taxon>Bacteria</taxon>
        <taxon>Pseudomonadati</taxon>
        <taxon>Pseudomonadota</taxon>
        <taxon>Alphaproteobacteria</taxon>
        <taxon>Rhodobacterales</taxon>
        <taxon>Paracoccaceae</taxon>
        <taxon>Pseudohalocynthiibacter</taxon>
    </lineage>
</organism>
<keyword evidence="3" id="KW-1185">Reference proteome</keyword>
<gene>
    <name evidence="2" type="ORF">ACFFUT_08675</name>
</gene>
<accession>A0ABV5JEG3</accession>
<comment type="caution">
    <text evidence="2">The sequence shown here is derived from an EMBL/GenBank/DDBJ whole genome shotgun (WGS) entry which is preliminary data.</text>
</comment>
<feature type="transmembrane region" description="Helical" evidence="1">
    <location>
        <begin position="68"/>
        <end position="93"/>
    </location>
</feature>
<protein>
    <submittedName>
        <fullName evidence="2">Uncharacterized protein</fullName>
    </submittedName>
</protein>
<sequence length="100" mass="10999">MSYLLPMLLLFCIPGMVGIGIAKSGKRESRVRARILLIFISIALALFWLVCWLYFFLAFSIGGGNPTFFQIAIAAFVPSIPALLATAFTIFAVKPPEKKT</sequence>
<evidence type="ECO:0000313" key="2">
    <source>
        <dbReference type="EMBL" id="MFB9231857.1"/>
    </source>
</evidence>
<dbReference type="RefSeq" id="WP_213888702.1">
    <property type="nucleotide sequence ID" value="NZ_JAGFNU010000004.1"/>
</dbReference>
<evidence type="ECO:0000313" key="3">
    <source>
        <dbReference type="Proteomes" id="UP001589683"/>
    </source>
</evidence>
<keyword evidence="1" id="KW-1133">Transmembrane helix</keyword>
<feature type="transmembrane region" description="Helical" evidence="1">
    <location>
        <begin position="35"/>
        <end position="56"/>
    </location>
</feature>
<feature type="transmembrane region" description="Helical" evidence="1">
    <location>
        <begin position="6"/>
        <end position="23"/>
    </location>
</feature>
<reference evidence="2 3" key="1">
    <citation type="submission" date="2024-09" db="EMBL/GenBank/DDBJ databases">
        <authorList>
            <person name="Sun Q."/>
            <person name="Mori K."/>
        </authorList>
    </citation>
    <scope>NUCLEOTIDE SEQUENCE [LARGE SCALE GENOMIC DNA]</scope>
    <source>
        <strain evidence="2 3">CECT 8726</strain>
    </source>
</reference>
<dbReference type="EMBL" id="JBHMEA010000033">
    <property type="protein sequence ID" value="MFB9231857.1"/>
    <property type="molecule type" value="Genomic_DNA"/>
</dbReference>
<keyword evidence="1" id="KW-0812">Transmembrane</keyword>
<keyword evidence="1" id="KW-0472">Membrane</keyword>
<name>A0ABV5JEG3_9RHOB</name>
<proteinExistence type="predicted"/>
<dbReference type="Proteomes" id="UP001589683">
    <property type="component" value="Unassembled WGS sequence"/>
</dbReference>